<evidence type="ECO:0000313" key="1">
    <source>
        <dbReference type="EMBL" id="GCE36401.1"/>
    </source>
</evidence>
<gene>
    <name evidence="1" type="ORF">Rhow_001767</name>
</gene>
<dbReference type="AlphaFoldDB" id="A0A402BYD3"/>
<dbReference type="Proteomes" id="UP000287519">
    <property type="component" value="Unassembled WGS sequence"/>
</dbReference>
<dbReference type="EMBL" id="BHYM01000002">
    <property type="protein sequence ID" value="GCE36401.1"/>
    <property type="molecule type" value="Genomic_DNA"/>
</dbReference>
<evidence type="ECO:0000313" key="2">
    <source>
        <dbReference type="Proteomes" id="UP000287519"/>
    </source>
</evidence>
<keyword evidence="2" id="KW-1185">Reference proteome</keyword>
<comment type="caution">
    <text evidence="1">The sequence shown here is derived from an EMBL/GenBank/DDBJ whole genome shotgun (WGS) entry which is preliminary data.</text>
</comment>
<evidence type="ECO:0008006" key="3">
    <source>
        <dbReference type="Google" id="ProtNLM"/>
    </source>
</evidence>
<sequence>MPGWKLVDHFIPEDEFETAVQTSDCVVIPYDSFFQSGVAARCLELGVRVVAPLHEHIVELFGADWPGIVRNESDWLAAIQRALTVDSVEIRARRDSVRREIQRAWSGALDRVS</sequence>
<accession>A0A402BYD3</accession>
<organism evidence="1 2">
    <name type="scientific">Rhodococcus wratislaviensis</name>
    <name type="common">Tsukamurella wratislaviensis</name>
    <dbReference type="NCBI Taxonomy" id="44752"/>
    <lineage>
        <taxon>Bacteria</taxon>
        <taxon>Bacillati</taxon>
        <taxon>Actinomycetota</taxon>
        <taxon>Actinomycetes</taxon>
        <taxon>Mycobacteriales</taxon>
        <taxon>Nocardiaceae</taxon>
        <taxon>Rhodococcus</taxon>
    </lineage>
</organism>
<protein>
    <recommendedName>
        <fullName evidence="3">Glycosyltransferase</fullName>
    </recommendedName>
</protein>
<proteinExistence type="predicted"/>
<reference evidence="1 2" key="1">
    <citation type="submission" date="2018-11" db="EMBL/GenBank/DDBJ databases">
        <title>Microbial catabolism of amino acid.</title>
        <authorList>
            <person name="Hibi M."/>
            <person name="Ogawa J."/>
        </authorList>
    </citation>
    <scope>NUCLEOTIDE SEQUENCE [LARGE SCALE GENOMIC DNA]</scope>
    <source>
        <strain evidence="1 2">C31-06</strain>
    </source>
</reference>
<name>A0A402BYD3_RHOWR</name>